<keyword evidence="10" id="KW-1185">Reference proteome</keyword>
<reference evidence="9" key="1">
    <citation type="submission" date="2023-10" db="EMBL/GenBank/DDBJ databases">
        <title>Chromosome-level genome of the transformable northern wattle, Acacia crassicarpa.</title>
        <authorList>
            <person name="Massaro I."/>
            <person name="Sinha N.R."/>
            <person name="Poethig S."/>
            <person name="Leichty A.R."/>
        </authorList>
    </citation>
    <scope>NUCLEOTIDE SEQUENCE</scope>
    <source>
        <strain evidence="9">Acra3RX</strain>
        <tissue evidence="9">Leaf</tissue>
    </source>
</reference>
<feature type="compositionally biased region" description="Acidic residues" evidence="6">
    <location>
        <begin position="277"/>
        <end position="287"/>
    </location>
</feature>
<feature type="domain" description="GTD-binding" evidence="8">
    <location>
        <begin position="151"/>
        <end position="249"/>
    </location>
</feature>
<dbReference type="AlphaFoldDB" id="A0AAE1MSC3"/>
<dbReference type="Proteomes" id="UP001293593">
    <property type="component" value="Unassembled WGS sequence"/>
</dbReference>
<organism evidence="9 10">
    <name type="scientific">Acacia crassicarpa</name>
    <name type="common">northern wattle</name>
    <dbReference type="NCBI Taxonomy" id="499986"/>
    <lineage>
        <taxon>Eukaryota</taxon>
        <taxon>Viridiplantae</taxon>
        <taxon>Streptophyta</taxon>
        <taxon>Embryophyta</taxon>
        <taxon>Tracheophyta</taxon>
        <taxon>Spermatophyta</taxon>
        <taxon>Magnoliopsida</taxon>
        <taxon>eudicotyledons</taxon>
        <taxon>Gunneridae</taxon>
        <taxon>Pentapetalae</taxon>
        <taxon>rosids</taxon>
        <taxon>fabids</taxon>
        <taxon>Fabales</taxon>
        <taxon>Fabaceae</taxon>
        <taxon>Caesalpinioideae</taxon>
        <taxon>mimosoid clade</taxon>
        <taxon>Acacieae</taxon>
        <taxon>Acacia</taxon>
    </lineage>
</organism>
<evidence type="ECO:0000256" key="1">
    <source>
        <dbReference type="ARBA" id="ARBA00004370"/>
    </source>
</evidence>
<dbReference type="GO" id="GO:0080115">
    <property type="term" value="F:myosin XI tail binding"/>
    <property type="evidence" value="ECO:0007669"/>
    <property type="project" value="UniProtKB-ARBA"/>
</dbReference>
<evidence type="ECO:0000256" key="2">
    <source>
        <dbReference type="ARBA" id="ARBA00022692"/>
    </source>
</evidence>
<feature type="region of interest" description="Disordered" evidence="6">
    <location>
        <begin position="272"/>
        <end position="312"/>
    </location>
</feature>
<evidence type="ECO:0000313" key="9">
    <source>
        <dbReference type="EMBL" id="KAK4271346.1"/>
    </source>
</evidence>
<evidence type="ECO:0000256" key="4">
    <source>
        <dbReference type="ARBA" id="ARBA00023136"/>
    </source>
</evidence>
<evidence type="ECO:0000256" key="3">
    <source>
        <dbReference type="ARBA" id="ARBA00022989"/>
    </source>
</evidence>
<keyword evidence="5" id="KW-0175">Coiled coil</keyword>
<protein>
    <recommendedName>
        <fullName evidence="8">GTD-binding domain-containing protein</fullName>
    </recommendedName>
</protein>
<dbReference type="GO" id="GO:0016020">
    <property type="term" value="C:membrane"/>
    <property type="evidence" value="ECO:0007669"/>
    <property type="project" value="UniProtKB-SubCell"/>
</dbReference>
<dbReference type="PANTHER" id="PTHR31422">
    <property type="entry name" value="BNAANNG28530D PROTEIN"/>
    <property type="match status" value="1"/>
</dbReference>
<dbReference type="InterPro" id="IPR007656">
    <property type="entry name" value="GTD-bd"/>
</dbReference>
<evidence type="ECO:0000313" key="10">
    <source>
        <dbReference type="Proteomes" id="UP001293593"/>
    </source>
</evidence>
<comment type="caution">
    <text evidence="9">The sequence shown here is derived from an EMBL/GenBank/DDBJ whole genome shotgun (WGS) entry which is preliminary data.</text>
</comment>
<sequence length="312" mass="36281">MQTLRPFCLLVVSYSVLQLYHRFFRIFLRFFVMDYFSSTFKFFTQASEIGCGFLLLGSFSRVFNVFGMILIFVFCMKILHLGWHSGGLIRYLCEFGGKPRNRLHLKLKSSQNPNSPNKTNLLVDKDNSNGYVNPKEGEHHDREVHDEDEVFDVMTLRKLVKIERQRANKAYEELEKERTASSSAADEAMAMILRLQSEKSSVEIQSNQYRRVAEQKQEYDQNVIDSLRLTIKEQESERDLLHDRLKLYREKLSQLISEDEIDQLDRIHESKEVLDLSAEEDDDDDNDPNGSDSLISSLEMDSQKGLVSSVHC</sequence>
<dbReference type="EMBL" id="JAWXYG010000005">
    <property type="protein sequence ID" value="KAK4271346.1"/>
    <property type="molecule type" value="Genomic_DNA"/>
</dbReference>
<gene>
    <name evidence="9" type="ORF">QN277_020051</name>
</gene>
<keyword evidence="4 7" id="KW-0472">Membrane</keyword>
<feature type="compositionally biased region" description="Polar residues" evidence="6">
    <location>
        <begin position="108"/>
        <end position="120"/>
    </location>
</feature>
<feature type="region of interest" description="Disordered" evidence="6">
    <location>
        <begin position="107"/>
        <end position="143"/>
    </location>
</feature>
<comment type="subcellular location">
    <subcellularLocation>
        <location evidence="1">Membrane</location>
    </subcellularLocation>
</comment>
<evidence type="ECO:0000259" key="8">
    <source>
        <dbReference type="PROSITE" id="PS51775"/>
    </source>
</evidence>
<name>A0AAE1MSC3_9FABA</name>
<dbReference type="PANTHER" id="PTHR31422:SF2">
    <property type="entry name" value="PROTEIN FLOURY 1-LIKE"/>
    <property type="match status" value="1"/>
</dbReference>
<feature type="coiled-coil region" evidence="5">
    <location>
        <begin position="224"/>
        <end position="251"/>
    </location>
</feature>
<feature type="transmembrane region" description="Helical" evidence="7">
    <location>
        <begin position="7"/>
        <end position="32"/>
    </location>
</feature>
<evidence type="ECO:0000256" key="7">
    <source>
        <dbReference type="SAM" id="Phobius"/>
    </source>
</evidence>
<evidence type="ECO:0000256" key="5">
    <source>
        <dbReference type="SAM" id="Coils"/>
    </source>
</evidence>
<keyword evidence="3 7" id="KW-1133">Transmembrane helix</keyword>
<dbReference type="Pfam" id="PF04576">
    <property type="entry name" value="Zein-binding"/>
    <property type="match status" value="1"/>
</dbReference>
<feature type="transmembrane region" description="Helical" evidence="7">
    <location>
        <begin position="52"/>
        <end position="75"/>
    </location>
</feature>
<accession>A0AAE1MSC3</accession>
<dbReference type="PROSITE" id="PS51775">
    <property type="entry name" value="GTD_BINDING"/>
    <property type="match status" value="1"/>
</dbReference>
<feature type="coiled-coil region" evidence="5">
    <location>
        <begin position="157"/>
        <end position="184"/>
    </location>
</feature>
<keyword evidence="2 7" id="KW-0812">Transmembrane</keyword>
<proteinExistence type="predicted"/>
<evidence type="ECO:0000256" key="6">
    <source>
        <dbReference type="SAM" id="MobiDB-lite"/>
    </source>
</evidence>